<protein>
    <recommendedName>
        <fullName evidence="3">Histidine kinase</fullName>
    </recommendedName>
</protein>
<dbReference type="RefSeq" id="WP_253543876.1">
    <property type="nucleotide sequence ID" value="NZ_JAMYZY010000023.1"/>
</dbReference>
<evidence type="ECO:0008006" key="3">
    <source>
        <dbReference type="Google" id="ProtNLM"/>
    </source>
</evidence>
<evidence type="ECO:0000313" key="1">
    <source>
        <dbReference type="EMBL" id="MCP1258525.1"/>
    </source>
</evidence>
<dbReference type="EMBL" id="JAMYZZ010000011">
    <property type="protein sequence ID" value="MCP1258525.1"/>
    <property type="molecule type" value="Genomic_DNA"/>
</dbReference>
<sequence length="81" mass="8934">MADDEDRIPRLLGDMELQMAVARIALDVAKLSQVVRANMFGPGVLLRPTKDEIDSSLSAINETMMSLCGKLLGEEDERITE</sequence>
<keyword evidence="2" id="KW-1185">Reference proteome</keyword>
<comment type="caution">
    <text evidence="1">The sequence shown here is derived from an EMBL/GenBank/DDBJ whole genome shotgun (WGS) entry which is preliminary data.</text>
</comment>
<evidence type="ECO:0000313" key="2">
    <source>
        <dbReference type="Proteomes" id="UP001523528"/>
    </source>
</evidence>
<accession>A0ABT1F011</accession>
<name>A0ABT1F011_9PROT</name>
<proteinExistence type="predicted"/>
<organism evidence="1 2">
    <name type="scientific">Acetobacter lambici</name>
    <dbReference type="NCBI Taxonomy" id="1332824"/>
    <lineage>
        <taxon>Bacteria</taxon>
        <taxon>Pseudomonadati</taxon>
        <taxon>Pseudomonadota</taxon>
        <taxon>Alphaproteobacteria</taxon>
        <taxon>Acetobacterales</taxon>
        <taxon>Acetobacteraceae</taxon>
        <taxon>Acetobacter</taxon>
    </lineage>
</organism>
<gene>
    <name evidence="1" type="ORF">NKW50_07965</name>
</gene>
<dbReference type="Proteomes" id="UP001523528">
    <property type="component" value="Unassembled WGS sequence"/>
</dbReference>
<reference evidence="1 2" key="1">
    <citation type="submission" date="2022-06" db="EMBL/GenBank/DDBJ databases">
        <title>Acetobacer genomes from food samples.</title>
        <authorList>
            <person name="Sombolestani A."/>
        </authorList>
    </citation>
    <scope>NUCLEOTIDE SEQUENCE [LARGE SCALE GENOMIC DNA]</scope>
    <source>
        <strain evidence="1 2">R-83285</strain>
    </source>
</reference>